<evidence type="ECO:0000256" key="1">
    <source>
        <dbReference type="SAM" id="MobiDB-lite"/>
    </source>
</evidence>
<proteinExistence type="predicted"/>
<comment type="caution">
    <text evidence="2">The sequence shown here is derived from an EMBL/GenBank/DDBJ whole genome shotgun (WGS) entry which is preliminary data.</text>
</comment>
<gene>
    <name evidence="2" type="ORF">Tco025E_08225</name>
</gene>
<dbReference type="GeneID" id="40321836"/>
<feature type="compositionally biased region" description="Low complexity" evidence="1">
    <location>
        <begin position="24"/>
        <end position="40"/>
    </location>
</feature>
<reference evidence="2 3" key="1">
    <citation type="journal article" date="2018" name="BMC Genomics">
        <title>Genomic comparison of Trypanosoma conorhini and Trypanosoma rangeli to Trypanosoma cruzi strains of high and low virulence.</title>
        <authorList>
            <person name="Bradwell K.R."/>
            <person name="Koparde V.N."/>
            <person name="Matveyev A.V."/>
            <person name="Serrano M.G."/>
            <person name="Alves J.M."/>
            <person name="Parikh H."/>
            <person name="Huang B."/>
            <person name="Lee V."/>
            <person name="Espinosa-Alvarez O."/>
            <person name="Ortiz P.A."/>
            <person name="Costa-Martins A.G."/>
            <person name="Teixeira M.M."/>
            <person name="Buck G.A."/>
        </authorList>
    </citation>
    <scope>NUCLEOTIDE SEQUENCE [LARGE SCALE GENOMIC DNA]</scope>
    <source>
        <strain evidence="2 3">025E</strain>
    </source>
</reference>
<sequence length="173" mass="17693">MARRVRGGTGGKGPAAESRGGLDGALPPAAAAERSGPAPATTARLLPRAVVLQLGRADLNKRASNRARRQRRARAGRFSVLFEARGWGSRCAQPAALRSRAERPSTPCRLPCCGASGRGLGLAAGAAAPAEGKAAALRCVGFAGRPPFPPARGLLTSNGKKRGKEGVFFAMSA</sequence>
<feature type="region of interest" description="Disordered" evidence="1">
    <location>
        <begin position="1"/>
        <end position="42"/>
    </location>
</feature>
<protein>
    <submittedName>
        <fullName evidence="2">Uncharacterized protein</fullName>
    </submittedName>
</protein>
<dbReference type="RefSeq" id="XP_029224854.1">
    <property type="nucleotide sequence ID" value="XM_029375080.1"/>
</dbReference>
<dbReference type="Proteomes" id="UP000284403">
    <property type="component" value="Unassembled WGS sequence"/>
</dbReference>
<keyword evidence="3" id="KW-1185">Reference proteome</keyword>
<name>A0A3R7K8H2_9TRYP</name>
<evidence type="ECO:0000313" key="2">
    <source>
        <dbReference type="EMBL" id="RNF03474.1"/>
    </source>
</evidence>
<dbReference type="EMBL" id="MKKU01000720">
    <property type="protein sequence ID" value="RNF03474.1"/>
    <property type="molecule type" value="Genomic_DNA"/>
</dbReference>
<organism evidence="2 3">
    <name type="scientific">Trypanosoma conorhini</name>
    <dbReference type="NCBI Taxonomy" id="83891"/>
    <lineage>
        <taxon>Eukaryota</taxon>
        <taxon>Discoba</taxon>
        <taxon>Euglenozoa</taxon>
        <taxon>Kinetoplastea</taxon>
        <taxon>Metakinetoplastina</taxon>
        <taxon>Trypanosomatida</taxon>
        <taxon>Trypanosomatidae</taxon>
        <taxon>Trypanosoma</taxon>
    </lineage>
</organism>
<evidence type="ECO:0000313" key="3">
    <source>
        <dbReference type="Proteomes" id="UP000284403"/>
    </source>
</evidence>
<accession>A0A3R7K8H2</accession>
<dbReference type="AlphaFoldDB" id="A0A3R7K8H2"/>